<dbReference type="Ensembl" id="ENSSSCT00025024703.1">
    <property type="protein sequence ID" value="ENSSSCP00025010437.1"/>
    <property type="gene ID" value="ENSSSCG00025018215.1"/>
</dbReference>
<evidence type="ECO:0000256" key="6">
    <source>
        <dbReference type="ARBA" id="ARBA00023274"/>
    </source>
</evidence>
<dbReference type="InterPro" id="IPR008858">
    <property type="entry name" value="TROVE_dom"/>
</dbReference>
<keyword evidence="7" id="KW-0472">Membrane</keyword>
<protein>
    <recommendedName>
        <fullName evidence="8">TROVE domain-containing protein</fullName>
    </recommendedName>
</protein>
<feature type="transmembrane region" description="Helical" evidence="7">
    <location>
        <begin position="6"/>
        <end position="29"/>
    </location>
</feature>
<dbReference type="SUPFAM" id="SSF53300">
    <property type="entry name" value="vWA-like"/>
    <property type="match status" value="1"/>
</dbReference>
<keyword evidence="6" id="KW-0687">Ribonucleoprotein</keyword>
<evidence type="ECO:0000256" key="7">
    <source>
        <dbReference type="SAM" id="Phobius"/>
    </source>
</evidence>
<keyword evidence="7" id="KW-1133">Transmembrane helix</keyword>
<dbReference type="PROSITE" id="PS50988">
    <property type="entry name" value="TROVE"/>
    <property type="match status" value="1"/>
</dbReference>
<dbReference type="PANTHER" id="PTHR14202:SF0">
    <property type="entry name" value="RNA-BINDING PROTEIN RO60"/>
    <property type="match status" value="1"/>
</dbReference>
<dbReference type="InterPro" id="IPR056800">
    <property type="entry name" value="vWA_Ro60"/>
</dbReference>
<evidence type="ECO:0000259" key="8">
    <source>
        <dbReference type="PROSITE" id="PS50988"/>
    </source>
</evidence>
<dbReference type="AlphaFoldDB" id="A0A8D0R743"/>
<name>A0A8D0R743_PIG</name>
<dbReference type="Pfam" id="PF25045">
    <property type="entry name" value="vWA_Ro60"/>
    <property type="match status" value="1"/>
</dbReference>
<evidence type="ECO:0000256" key="5">
    <source>
        <dbReference type="ARBA" id="ARBA00022884"/>
    </source>
</evidence>
<dbReference type="GO" id="GO:0005737">
    <property type="term" value="C:cytoplasm"/>
    <property type="evidence" value="ECO:0007669"/>
    <property type="project" value="UniProtKB-SubCell"/>
</dbReference>
<dbReference type="Gene3D" id="3.40.50.410">
    <property type="entry name" value="von Willebrand factor, type A domain"/>
    <property type="match status" value="3"/>
</dbReference>
<keyword evidence="7" id="KW-0812">Transmembrane</keyword>
<accession>A0A8D0R743</accession>
<evidence type="ECO:0000256" key="4">
    <source>
        <dbReference type="ARBA" id="ARBA00022723"/>
    </source>
</evidence>
<dbReference type="GO" id="GO:1990904">
    <property type="term" value="C:ribonucleoprotein complex"/>
    <property type="evidence" value="ECO:0007669"/>
    <property type="project" value="UniProtKB-KW"/>
</dbReference>
<dbReference type="Pfam" id="PF05731">
    <property type="entry name" value="TROVE"/>
    <property type="match status" value="1"/>
</dbReference>
<dbReference type="FunFam" id="3.40.50.410:FF:000040">
    <property type="entry name" value="60 kDa SS-A/Ro ribonucleoprotein isoform X1"/>
    <property type="match status" value="1"/>
</dbReference>
<evidence type="ECO:0000313" key="9">
    <source>
        <dbReference type="Ensembl" id="ENSSSCP00025010437.1"/>
    </source>
</evidence>
<keyword evidence="4" id="KW-0479">Metal-binding</keyword>
<dbReference type="GO" id="GO:0003723">
    <property type="term" value="F:RNA binding"/>
    <property type="evidence" value="ECO:0007669"/>
    <property type="project" value="UniProtKB-KW"/>
</dbReference>
<evidence type="ECO:0000256" key="1">
    <source>
        <dbReference type="ARBA" id="ARBA00004496"/>
    </source>
</evidence>
<keyword evidence="5" id="KW-0694">RNA-binding</keyword>
<dbReference type="PANTHER" id="PTHR14202">
    <property type="entry name" value="60 KDA RIBONUCLEOPROTEIN SSA/RO"/>
    <property type="match status" value="1"/>
</dbReference>
<evidence type="ECO:0000313" key="10">
    <source>
        <dbReference type="Proteomes" id="UP000694727"/>
    </source>
</evidence>
<dbReference type="SUPFAM" id="SSF140864">
    <property type="entry name" value="TROVE domain-like"/>
    <property type="match status" value="1"/>
</dbReference>
<comment type="subcellular location">
    <subcellularLocation>
        <location evidence="1">Cytoplasm</location>
    </subcellularLocation>
</comment>
<dbReference type="InterPro" id="IPR040322">
    <property type="entry name" value="TROVE2"/>
</dbReference>
<evidence type="ECO:0000256" key="3">
    <source>
        <dbReference type="ARBA" id="ARBA00022490"/>
    </source>
</evidence>
<reference evidence="9" key="1">
    <citation type="submission" date="2025-08" db="UniProtKB">
        <authorList>
            <consortium name="Ensembl"/>
        </authorList>
    </citation>
    <scope>IDENTIFICATION</scope>
</reference>
<dbReference type="InterPro" id="IPR037214">
    <property type="entry name" value="TROVE_dom_sf"/>
</dbReference>
<dbReference type="InterPro" id="IPR036465">
    <property type="entry name" value="vWFA_dom_sf"/>
</dbReference>
<proteinExistence type="inferred from homology"/>
<evidence type="ECO:0000256" key="2">
    <source>
        <dbReference type="ARBA" id="ARBA00007814"/>
    </source>
</evidence>
<organism evidence="9 10">
    <name type="scientific">Sus scrofa</name>
    <name type="common">Pig</name>
    <dbReference type="NCBI Taxonomy" id="9823"/>
    <lineage>
        <taxon>Eukaryota</taxon>
        <taxon>Metazoa</taxon>
        <taxon>Chordata</taxon>
        <taxon>Craniata</taxon>
        <taxon>Vertebrata</taxon>
        <taxon>Euteleostomi</taxon>
        <taxon>Mammalia</taxon>
        <taxon>Eutheria</taxon>
        <taxon>Laurasiatheria</taxon>
        <taxon>Artiodactyla</taxon>
        <taxon>Suina</taxon>
        <taxon>Suidae</taxon>
        <taxon>Sus</taxon>
    </lineage>
</organism>
<dbReference type="Proteomes" id="UP000694727">
    <property type="component" value="Unplaced"/>
</dbReference>
<dbReference type="GO" id="GO:0046872">
    <property type="term" value="F:metal ion binding"/>
    <property type="evidence" value="ECO:0007669"/>
    <property type="project" value="UniProtKB-KW"/>
</dbReference>
<feature type="domain" description="TROVE" evidence="8">
    <location>
        <begin position="53"/>
        <end position="406"/>
    </location>
</feature>
<sequence>MADFNTYRLIVFLVIILLFLSSCNHVLLFDRFLKGRKMEESVTQMQPMHETQLANSEGGYVWQVTDMNRLHRFLCFGSEGGTYYIQEQRLGLQNAEALLRLIEDGRGCEVIQEIKSFSQEGRNAKQEPTLFALAICSQCSDTSTKQAAFKAVSEVCRIPTHLFTFIQFKKDLKESMHCGMWGRALRKAVADWYNEKGGMALALAVTKYKQRNGWSHKDLLRLSHLKPSSEGLAIVTKYITKGWKEVHDTYKEKALSVETERLLKYLEAVEKVKRTRDELEVIHLIEEHRLVREHLLTNHLKSKEVWKALLQEMPLTALLRNLGKMTANSVLEPGNSEVSLVCEKLCNEKLLKKARIHPFHVLVALETYKTGHGLRGKLKWRPDEEILQALDAAFYKTFKMVEPTGKRFLLAVDVSGSMEQRVLGSILSASTVAAAMCMIPAGETDCSLPMVWAQKTNTAADVFIVFTDNETFAGSVHPAAALREYRKKMGIPAKLIVCGMASNGFTIADPDDRGMLDMCGFDTGALDVIRNFTLDVI</sequence>
<keyword evidence="3" id="KW-0963">Cytoplasm</keyword>
<comment type="similarity">
    <text evidence="2">Belongs to the Ro 60 kDa family.</text>
</comment>